<evidence type="ECO:0000313" key="2">
    <source>
        <dbReference type="Proteomes" id="UP000245433"/>
    </source>
</evidence>
<comment type="caution">
    <text evidence="1">The sequence shown here is derived from an EMBL/GenBank/DDBJ whole genome shotgun (WGS) entry which is preliminary data.</text>
</comment>
<reference evidence="1 2" key="1">
    <citation type="submission" date="2018-04" db="EMBL/GenBank/DDBJ databases">
        <title>Genomic Encyclopedia of Type Strains, Phase IV (KMG-IV): sequencing the most valuable type-strain genomes for metagenomic binning, comparative biology and taxonomic classification.</title>
        <authorList>
            <person name="Goeker M."/>
        </authorList>
    </citation>
    <scope>NUCLEOTIDE SEQUENCE [LARGE SCALE GENOMIC DNA]</scope>
    <source>
        <strain evidence="1 2">DSM 28795</strain>
    </source>
</reference>
<dbReference type="EMBL" id="QEKT01000015">
    <property type="protein sequence ID" value="PVY82200.1"/>
    <property type="molecule type" value="Genomic_DNA"/>
</dbReference>
<dbReference type="Proteomes" id="UP000245433">
    <property type="component" value="Unassembled WGS sequence"/>
</dbReference>
<name>A0A2U1D3H2_9LACO</name>
<evidence type="ECO:0000313" key="1">
    <source>
        <dbReference type="EMBL" id="PVY82200.1"/>
    </source>
</evidence>
<organism evidence="1 2">
    <name type="scientific">Convivina intestini</name>
    <dbReference type="NCBI Taxonomy" id="1505726"/>
    <lineage>
        <taxon>Bacteria</taxon>
        <taxon>Bacillati</taxon>
        <taxon>Bacillota</taxon>
        <taxon>Bacilli</taxon>
        <taxon>Lactobacillales</taxon>
        <taxon>Lactobacillaceae</taxon>
        <taxon>Convivina</taxon>
    </lineage>
</organism>
<sequence>MDIIIRTNNRAKALRAIMVYNVIYAKTYSFMGDPIDIDDIENIDINEVFGSLTLTGDTNLSIDRDSISSIQVIK</sequence>
<accession>A0A2U1D3H2</accession>
<dbReference type="RefSeq" id="WP_089940434.1">
    <property type="nucleotide sequence ID" value="NZ_QEKT01000015.1"/>
</dbReference>
<protein>
    <submittedName>
        <fullName evidence="1">Uncharacterized protein</fullName>
    </submittedName>
</protein>
<dbReference type="AlphaFoldDB" id="A0A2U1D3H2"/>
<keyword evidence="2" id="KW-1185">Reference proteome</keyword>
<proteinExistence type="predicted"/>
<gene>
    <name evidence="1" type="ORF">C7384_1153</name>
</gene>